<dbReference type="GO" id="GO:0014808">
    <property type="term" value="P:release of sequestered calcium ion into cytosol by sarcoplasmic reticulum"/>
    <property type="evidence" value="ECO:0007669"/>
    <property type="project" value="TreeGrafter"/>
</dbReference>
<dbReference type="PANTHER" id="PTHR46399:SF8">
    <property type="entry name" value="B30.2_SPRY DOMAIN-CONTAINING PROTEIN"/>
    <property type="match status" value="1"/>
</dbReference>
<dbReference type="GO" id="GO:0006941">
    <property type="term" value="P:striated muscle contraction"/>
    <property type="evidence" value="ECO:0007669"/>
    <property type="project" value="TreeGrafter"/>
</dbReference>
<dbReference type="Gene3D" id="1.25.10.30">
    <property type="entry name" value="IP3 receptor type 1 binding core, RIH domain"/>
    <property type="match status" value="1"/>
</dbReference>
<dbReference type="GO" id="GO:0005790">
    <property type="term" value="C:smooth endoplasmic reticulum"/>
    <property type="evidence" value="ECO:0007669"/>
    <property type="project" value="TreeGrafter"/>
</dbReference>
<dbReference type="PRINTS" id="PR00795">
    <property type="entry name" value="RYANODINER"/>
</dbReference>
<dbReference type="STRING" id="70415.A0A5S6Q0N4"/>
<dbReference type="Proteomes" id="UP000046395">
    <property type="component" value="Unassembled WGS sequence"/>
</dbReference>
<dbReference type="InterPro" id="IPR013333">
    <property type="entry name" value="Ryan_recept"/>
</dbReference>
<evidence type="ECO:0000259" key="2">
    <source>
        <dbReference type="PROSITE" id="PS50919"/>
    </source>
</evidence>
<dbReference type="InterPro" id="IPR014821">
    <property type="entry name" value="Ins145_P3_rcpt"/>
</dbReference>
<dbReference type="PROSITE" id="PS50919">
    <property type="entry name" value="MIR"/>
    <property type="match status" value="1"/>
</dbReference>
<sequence length="623" mass="70093">MADSQENSAGEQDDISFLRTGDVVCLTCIAPSKETGTGSAERVALAAEGFGNRLCYLENVSDRNVPPDHATSMFYIHQALSVRALREMMSCDTPGTAGSSSSHRTLLYGHAVQLRHVLSTMYLTCLSTSSATDKLAFDVGLCESDSSESCWWTIHPASKQRSEGEKVRVGDDIILVSVATERYLHMSYSKGMTVIAAFHQTLWSVTPNSSGSVRNRNLGYVFGNDVLRLYHGNDECLTIPETWSDHPQQNIVIYESGKSCSQARSLWRPELLHGKWQGSLIGWEQVFRIRHVTSGRFLAITADSQVSLVHKDKATFESTAFITVPSKDVKRTSFEEKEEEGMGMPALKYGETVTFLQHLQTGLWVSCQTTAVTKKNVGKVEEKKAVAVEEARMDDCFVLFKAQGEEAQSARVIRKSSQILNRFLKGLEGLQFEGRDSYQWKRANLLETVKLMEDLIEYFVQPTEEDLDFETMQNRLRALRNRQDLFQEEGVLNMIIDTIDQLSSVESTGEFSEVMKETGSREWEQISTYLYLLVAAMIKGNHSNCTQFASAQRLDWLFNRLSNPQAAEGILDVLYCILTESPEALNLINETHVKSVISLLEKLAEIQRYWTYCQPCARATAWQ</sequence>
<dbReference type="GO" id="GO:0005219">
    <property type="term" value="F:ryanodine-sensitive calcium-release channel activity"/>
    <property type="evidence" value="ECO:0007669"/>
    <property type="project" value="InterPro"/>
</dbReference>
<dbReference type="GO" id="GO:0030018">
    <property type="term" value="C:Z disc"/>
    <property type="evidence" value="ECO:0007669"/>
    <property type="project" value="TreeGrafter"/>
</dbReference>
<dbReference type="InterPro" id="IPR000699">
    <property type="entry name" value="RIH_dom"/>
</dbReference>
<keyword evidence="3" id="KW-1185">Reference proteome</keyword>
<accession>A0A5S6Q0N4</accession>
<feature type="domain" description="MIR" evidence="2">
    <location>
        <begin position="103"/>
        <end position="157"/>
    </location>
</feature>
<dbReference type="PANTHER" id="PTHR46399">
    <property type="entry name" value="B30.2/SPRY DOMAIN-CONTAINING PROTEIN"/>
    <property type="match status" value="1"/>
</dbReference>
<keyword evidence="1" id="KW-0677">Repeat</keyword>
<dbReference type="InterPro" id="IPR016093">
    <property type="entry name" value="MIR_motif"/>
</dbReference>
<dbReference type="Gene3D" id="2.80.10.50">
    <property type="match status" value="2"/>
</dbReference>
<name>A0A5S6Q0N4_TRIMR</name>
<evidence type="ECO:0000313" key="3">
    <source>
        <dbReference type="Proteomes" id="UP000046395"/>
    </source>
</evidence>
<reference evidence="4" key="1">
    <citation type="submission" date="2019-12" db="UniProtKB">
        <authorList>
            <consortium name="WormBaseParasite"/>
        </authorList>
    </citation>
    <scope>IDENTIFICATION</scope>
</reference>
<protein>
    <submittedName>
        <fullName evidence="4">MIR domain-containing protein</fullName>
    </submittedName>
</protein>
<evidence type="ECO:0000256" key="1">
    <source>
        <dbReference type="ARBA" id="ARBA00022737"/>
    </source>
</evidence>
<dbReference type="SUPFAM" id="SSF82109">
    <property type="entry name" value="MIR domain"/>
    <property type="match status" value="2"/>
</dbReference>
<dbReference type="Pfam" id="PF01365">
    <property type="entry name" value="RYDR_ITPR"/>
    <property type="match status" value="1"/>
</dbReference>
<dbReference type="Pfam" id="PF08709">
    <property type="entry name" value="Ins145_P3_rec"/>
    <property type="match status" value="1"/>
</dbReference>
<dbReference type="WBParaSite" id="TMUE_0000000527.1">
    <property type="protein sequence ID" value="TMUE_0000000527.1"/>
    <property type="gene ID" value="WBGene00296467"/>
</dbReference>
<dbReference type="Pfam" id="PF02815">
    <property type="entry name" value="MIR"/>
    <property type="match status" value="1"/>
</dbReference>
<dbReference type="GO" id="GO:0033017">
    <property type="term" value="C:sarcoplasmic reticulum membrane"/>
    <property type="evidence" value="ECO:0007669"/>
    <property type="project" value="TreeGrafter"/>
</dbReference>
<dbReference type="InterPro" id="IPR015925">
    <property type="entry name" value="Ryanodine_IP3_receptor"/>
</dbReference>
<dbReference type="SMART" id="SM00472">
    <property type="entry name" value="MIR"/>
    <property type="match status" value="4"/>
</dbReference>
<dbReference type="InterPro" id="IPR036300">
    <property type="entry name" value="MIR_dom_sf"/>
</dbReference>
<organism evidence="3 4">
    <name type="scientific">Trichuris muris</name>
    <name type="common">Mouse whipworm</name>
    <dbReference type="NCBI Taxonomy" id="70415"/>
    <lineage>
        <taxon>Eukaryota</taxon>
        <taxon>Metazoa</taxon>
        <taxon>Ecdysozoa</taxon>
        <taxon>Nematoda</taxon>
        <taxon>Enoplea</taxon>
        <taxon>Dorylaimia</taxon>
        <taxon>Trichinellida</taxon>
        <taxon>Trichuridae</taxon>
        <taxon>Trichuris</taxon>
    </lineage>
</organism>
<dbReference type="AlphaFoldDB" id="A0A5S6Q0N4"/>
<proteinExistence type="predicted"/>
<evidence type="ECO:0000313" key="4">
    <source>
        <dbReference type="WBParaSite" id="TMUE_0000000527.1"/>
    </source>
</evidence>
<dbReference type="FunFam" id="2.80.10.50:FF:000021">
    <property type="entry name" value="Ryanodine receptor, isoform F"/>
    <property type="match status" value="1"/>
</dbReference>
<dbReference type="GO" id="GO:0034704">
    <property type="term" value="C:calcium channel complex"/>
    <property type="evidence" value="ECO:0007669"/>
    <property type="project" value="TreeGrafter"/>
</dbReference>
<dbReference type="GO" id="GO:0042383">
    <property type="term" value="C:sarcolemma"/>
    <property type="evidence" value="ECO:0007669"/>
    <property type="project" value="TreeGrafter"/>
</dbReference>